<evidence type="ECO:0000313" key="2">
    <source>
        <dbReference type="Proteomes" id="UP000026961"/>
    </source>
</evidence>
<name>A0A0E0AKB3_9ORYZ</name>
<reference evidence="1" key="1">
    <citation type="submission" date="2015-04" db="UniProtKB">
        <authorList>
            <consortium name="EnsemblPlants"/>
        </authorList>
    </citation>
    <scope>IDENTIFICATION</scope>
</reference>
<dbReference type="EnsemblPlants" id="OGLUM07G15220.1">
    <property type="protein sequence ID" value="OGLUM07G15220.1"/>
    <property type="gene ID" value="OGLUM07G15220"/>
</dbReference>
<dbReference type="AlphaFoldDB" id="A0A0E0AKB3"/>
<organism evidence="1">
    <name type="scientific">Oryza glumipatula</name>
    <dbReference type="NCBI Taxonomy" id="40148"/>
    <lineage>
        <taxon>Eukaryota</taxon>
        <taxon>Viridiplantae</taxon>
        <taxon>Streptophyta</taxon>
        <taxon>Embryophyta</taxon>
        <taxon>Tracheophyta</taxon>
        <taxon>Spermatophyta</taxon>
        <taxon>Magnoliopsida</taxon>
        <taxon>Liliopsida</taxon>
        <taxon>Poales</taxon>
        <taxon>Poaceae</taxon>
        <taxon>BOP clade</taxon>
        <taxon>Oryzoideae</taxon>
        <taxon>Oryzeae</taxon>
        <taxon>Oryzinae</taxon>
        <taxon>Oryza</taxon>
    </lineage>
</organism>
<dbReference type="Proteomes" id="UP000026961">
    <property type="component" value="Chromosome 7"/>
</dbReference>
<dbReference type="Gramene" id="OGLUM07G15220.1">
    <property type="protein sequence ID" value="OGLUM07G15220.1"/>
    <property type="gene ID" value="OGLUM07G15220"/>
</dbReference>
<reference evidence="1" key="2">
    <citation type="submission" date="2018-05" db="EMBL/GenBank/DDBJ databases">
        <title>OgluRS3 (Oryza glumaepatula Reference Sequence Version 3).</title>
        <authorList>
            <person name="Zhang J."/>
            <person name="Kudrna D."/>
            <person name="Lee S."/>
            <person name="Talag J."/>
            <person name="Welchert J."/>
            <person name="Wing R.A."/>
        </authorList>
    </citation>
    <scope>NUCLEOTIDE SEQUENCE [LARGE SCALE GENOMIC DNA]</scope>
</reference>
<accession>A0A0E0AKB3</accession>
<sequence length="74" mass="7964">MLRKVRSISLFGAPFFMVLEGKWRGVRGEYNGATAWPGLVQIDCDGNDATTATLGARSGALVGTSAFPSLQWMK</sequence>
<evidence type="ECO:0000313" key="1">
    <source>
        <dbReference type="EnsemblPlants" id="OGLUM07G15220.1"/>
    </source>
</evidence>
<dbReference type="HOGENOM" id="CLU_2691788_0_0_1"/>
<protein>
    <submittedName>
        <fullName evidence="1">Uncharacterized protein</fullName>
    </submittedName>
</protein>
<keyword evidence="2" id="KW-1185">Reference proteome</keyword>
<proteinExistence type="predicted"/>